<dbReference type="GO" id="GO:0046872">
    <property type="term" value="F:metal ion binding"/>
    <property type="evidence" value="ECO:0007669"/>
    <property type="project" value="UniProtKB-KW"/>
</dbReference>
<keyword evidence="5" id="KW-0460">Magnesium</keyword>
<dbReference type="EMBL" id="JAAQPH010000014">
    <property type="protein sequence ID" value="NIA70501.1"/>
    <property type="molecule type" value="Genomic_DNA"/>
</dbReference>
<dbReference type="PANTHER" id="PTHR23407">
    <property type="entry name" value="ATPASE INHIBITOR/5-FORMYLTETRAHYDROFOLATE CYCLO-LIGASE"/>
    <property type="match status" value="1"/>
</dbReference>
<reference evidence="6" key="1">
    <citation type="submission" date="2020-03" db="EMBL/GenBank/DDBJ databases">
        <title>Genome of Pelagibius litoralis DSM 21314T.</title>
        <authorList>
            <person name="Wang G."/>
        </authorList>
    </citation>
    <scope>NUCLEOTIDE SEQUENCE</scope>
    <source>
        <strain evidence="6">DSM 21314</strain>
    </source>
</reference>
<evidence type="ECO:0000256" key="5">
    <source>
        <dbReference type="RuleBase" id="RU361279"/>
    </source>
</evidence>
<proteinExistence type="inferred from homology"/>
<dbReference type="InterPro" id="IPR002698">
    <property type="entry name" value="FTHF_cligase"/>
</dbReference>
<comment type="similarity">
    <text evidence="1 5">Belongs to the 5-formyltetrahydrofolate cyclo-ligase family.</text>
</comment>
<dbReference type="InterPro" id="IPR024185">
    <property type="entry name" value="FTHF_cligase-like_sf"/>
</dbReference>
<feature type="binding site" evidence="4">
    <location>
        <position position="52"/>
    </location>
    <ligand>
        <name>substrate</name>
    </ligand>
</feature>
<dbReference type="EC" id="6.3.3.2" evidence="5"/>
<comment type="cofactor">
    <cofactor evidence="5">
        <name>Mg(2+)</name>
        <dbReference type="ChEBI" id="CHEBI:18420"/>
    </cofactor>
</comment>
<protein>
    <recommendedName>
        <fullName evidence="5">5-formyltetrahydrofolate cyclo-ligase</fullName>
        <ecNumber evidence="5">6.3.3.2</ecNumber>
    </recommendedName>
</protein>
<organism evidence="6 7">
    <name type="scientific">Pelagibius litoralis</name>
    <dbReference type="NCBI Taxonomy" id="374515"/>
    <lineage>
        <taxon>Bacteria</taxon>
        <taxon>Pseudomonadati</taxon>
        <taxon>Pseudomonadota</taxon>
        <taxon>Alphaproteobacteria</taxon>
        <taxon>Rhodospirillales</taxon>
        <taxon>Rhodovibrionaceae</taxon>
        <taxon>Pelagibius</taxon>
    </lineage>
</organism>
<dbReference type="GO" id="GO:0005524">
    <property type="term" value="F:ATP binding"/>
    <property type="evidence" value="ECO:0007669"/>
    <property type="project" value="UniProtKB-KW"/>
</dbReference>
<dbReference type="GO" id="GO:0035999">
    <property type="term" value="P:tetrahydrofolate interconversion"/>
    <property type="evidence" value="ECO:0007669"/>
    <property type="project" value="TreeGrafter"/>
</dbReference>
<evidence type="ECO:0000256" key="4">
    <source>
        <dbReference type="PIRSR" id="PIRSR006806-1"/>
    </source>
</evidence>
<comment type="catalytic activity">
    <reaction evidence="5">
        <text>(6S)-5-formyl-5,6,7,8-tetrahydrofolate + ATP = (6R)-5,10-methenyltetrahydrofolate + ADP + phosphate</text>
        <dbReference type="Rhea" id="RHEA:10488"/>
        <dbReference type="ChEBI" id="CHEBI:30616"/>
        <dbReference type="ChEBI" id="CHEBI:43474"/>
        <dbReference type="ChEBI" id="CHEBI:57455"/>
        <dbReference type="ChEBI" id="CHEBI:57457"/>
        <dbReference type="ChEBI" id="CHEBI:456216"/>
        <dbReference type="EC" id="6.3.3.2"/>
    </reaction>
</comment>
<dbReference type="Proteomes" id="UP000761264">
    <property type="component" value="Unassembled WGS sequence"/>
</dbReference>
<name>A0A967KGN9_9PROT</name>
<dbReference type="NCBIfam" id="TIGR02727">
    <property type="entry name" value="MTHFS_bact"/>
    <property type="match status" value="1"/>
</dbReference>
<keyword evidence="3 4" id="KW-0067">ATP-binding</keyword>
<gene>
    <name evidence="6" type="ORF">HBA54_18045</name>
</gene>
<evidence type="ECO:0000256" key="2">
    <source>
        <dbReference type="ARBA" id="ARBA00022741"/>
    </source>
</evidence>
<dbReference type="PANTHER" id="PTHR23407:SF1">
    <property type="entry name" value="5-FORMYLTETRAHYDROFOLATE CYCLO-LIGASE"/>
    <property type="match status" value="1"/>
</dbReference>
<comment type="caution">
    <text evidence="6">The sequence shown here is derived from an EMBL/GenBank/DDBJ whole genome shotgun (WGS) entry which is preliminary data.</text>
</comment>
<keyword evidence="6" id="KW-0436">Ligase</keyword>
<feature type="binding site" evidence="4">
    <location>
        <begin position="127"/>
        <end position="135"/>
    </location>
    <ligand>
        <name>ATP</name>
        <dbReference type="ChEBI" id="CHEBI:30616"/>
    </ligand>
</feature>
<dbReference type="GO" id="GO:0030272">
    <property type="term" value="F:5-formyltetrahydrofolate cyclo-ligase activity"/>
    <property type="evidence" value="ECO:0007669"/>
    <property type="project" value="UniProtKB-EC"/>
</dbReference>
<keyword evidence="2 4" id="KW-0547">Nucleotide-binding</keyword>
<evidence type="ECO:0000256" key="1">
    <source>
        <dbReference type="ARBA" id="ARBA00010638"/>
    </source>
</evidence>
<keyword evidence="5" id="KW-0479">Metal-binding</keyword>
<dbReference type="AlphaFoldDB" id="A0A967KGN9"/>
<keyword evidence="7" id="KW-1185">Reference proteome</keyword>
<accession>A0A967KGN9</accession>
<dbReference type="GO" id="GO:0009396">
    <property type="term" value="P:folic acid-containing compound biosynthetic process"/>
    <property type="evidence" value="ECO:0007669"/>
    <property type="project" value="TreeGrafter"/>
</dbReference>
<dbReference type="Gene3D" id="3.40.50.10420">
    <property type="entry name" value="NagB/RpiA/CoA transferase-like"/>
    <property type="match status" value="1"/>
</dbReference>
<dbReference type="InterPro" id="IPR037171">
    <property type="entry name" value="NagB/RpiA_transferase-like"/>
</dbReference>
<dbReference type="PIRSF" id="PIRSF006806">
    <property type="entry name" value="FTHF_cligase"/>
    <property type="match status" value="1"/>
</dbReference>
<dbReference type="SUPFAM" id="SSF100950">
    <property type="entry name" value="NagB/RpiA/CoA transferase-like"/>
    <property type="match status" value="1"/>
</dbReference>
<evidence type="ECO:0000313" key="6">
    <source>
        <dbReference type="EMBL" id="NIA70501.1"/>
    </source>
</evidence>
<dbReference type="Pfam" id="PF01812">
    <property type="entry name" value="5-FTHF_cyc-lig"/>
    <property type="match status" value="1"/>
</dbReference>
<evidence type="ECO:0000256" key="3">
    <source>
        <dbReference type="ARBA" id="ARBA00022840"/>
    </source>
</evidence>
<sequence length="184" mass="19485">MRTAAKAARKAAAEADRAAGGRAAAALRDLFMAHDMALADTVVSAYWPMGDEMDPRPLLQALAAVGCRLALPALRGPGRPLDFRAWAPGDPLFPAGFGTEEPAAESPLLEPQVLLVPLLAFDALGYRLGYGGGFYDRSLALLRTRGDILALGLAFSAQQVGQVPRDGNDQKLDGLVTEKAVIRF</sequence>
<evidence type="ECO:0000313" key="7">
    <source>
        <dbReference type="Proteomes" id="UP000761264"/>
    </source>
</evidence>